<gene>
    <name evidence="8" type="primary">nqrA</name>
    <name evidence="12" type="ORF">JL102_10565</name>
</gene>
<dbReference type="Pfam" id="PF11973">
    <property type="entry name" value="NQRA_SLBB"/>
    <property type="match status" value="1"/>
</dbReference>
<evidence type="ECO:0000313" key="12">
    <source>
        <dbReference type="EMBL" id="MBL3656576.1"/>
    </source>
</evidence>
<comment type="subunit">
    <text evidence="8">Composed of six subunits; NqrA, NqrB, NqrC, NqrD, NqrE and NqrF.</text>
</comment>
<proteinExistence type="inferred from homology"/>
<keyword evidence="3 8" id="KW-0520">NAD</keyword>
<dbReference type="RefSeq" id="WP_202244364.1">
    <property type="nucleotide sequence ID" value="NZ_JAESIY010000005.1"/>
</dbReference>
<comment type="caution">
    <text evidence="12">The sequence shown here is derived from an EMBL/GenBank/DDBJ whole genome shotgun (WGS) entry which is preliminary data.</text>
</comment>
<keyword evidence="13" id="KW-1185">Reference proteome</keyword>
<dbReference type="HAMAP" id="MF_00425">
    <property type="entry name" value="NqrA"/>
    <property type="match status" value="1"/>
</dbReference>
<evidence type="ECO:0000256" key="7">
    <source>
        <dbReference type="ARBA" id="ARBA00023201"/>
    </source>
</evidence>
<keyword evidence="7 8" id="KW-0739">Sodium transport</keyword>
<comment type="function">
    <text evidence="8">NQR complex catalyzes the reduction of ubiquinone-1 to ubiquinol by two successive reactions, coupled with the transport of Na(+) ions from the cytoplasm to the periplasm. NqrA to NqrE are probably involved in the second step, the conversion of ubisemiquinone to ubiquinol.</text>
</comment>
<reference evidence="12" key="1">
    <citation type="submission" date="2021-01" db="EMBL/GenBank/DDBJ databases">
        <title>Fulvivirga kasyanovii gen. nov., sp nov., a novel member of the phylum Bacteroidetes isolated from seawater in a mussel farm.</title>
        <authorList>
            <person name="Zhao L.-H."/>
            <person name="Wang Z.-J."/>
        </authorList>
    </citation>
    <scope>NUCLEOTIDE SEQUENCE</scope>
    <source>
        <strain evidence="12">2943</strain>
    </source>
</reference>
<evidence type="ECO:0000259" key="9">
    <source>
        <dbReference type="Pfam" id="PF05896"/>
    </source>
</evidence>
<dbReference type="InterPro" id="IPR056148">
    <property type="entry name" value="NQRA_2nd"/>
</dbReference>
<organism evidence="12 13">
    <name type="scientific">Fulvivirga sediminis</name>
    <dbReference type="NCBI Taxonomy" id="2803949"/>
    <lineage>
        <taxon>Bacteria</taxon>
        <taxon>Pseudomonadati</taxon>
        <taxon>Bacteroidota</taxon>
        <taxon>Cytophagia</taxon>
        <taxon>Cytophagales</taxon>
        <taxon>Fulvivirgaceae</taxon>
        <taxon>Fulvivirga</taxon>
    </lineage>
</organism>
<dbReference type="PANTHER" id="PTHR37839:SF1">
    <property type="entry name" value="NA(+)-TRANSLOCATING NADH-QUINONE REDUCTASE SUBUNIT A"/>
    <property type="match status" value="1"/>
</dbReference>
<dbReference type="NCBIfam" id="NF003761">
    <property type="entry name" value="PRK05352.1-4"/>
    <property type="match status" value="1"/>
</dbReference>
<keyword evidence="4 8" id="KW-0915">Sodium</keyword>
<dbReference type="InterPro" id="IPR056147">
    <property type="entry name" value="NQRA_N"/>
</dbReference>
<feature type="domain" description="Na(+)-translocating NADH-quinone reductase subunit A C-terminal" evidence="10">
    <location>
        <begin position="269"/>
        <end position="317"/>
    </location>
</feature>
<evidence type="ECO:0000256" key="4">
    <source>
        <dbReference type="ARBA" id="ARBA00023053"/>
    </source>
</evidence>
<evidence type="ECO:0000256" key="5">
    <source>
        <dbReference type="ARBA" id="ARBA00023065"/>
    </source>
</evidence>
<dbReference type="AlphaFoldDB" id="A0A937K0P6"/>
<evidence type="ECO:0000256" key="6">
    <source>
        <dbReference type="ARBA" id="ARBA00023075"/>
    </source>
</evidence>
<evidence type="ECO:0000259" key="11">
    <source>
        <dbReference type="Pfam" id="PF24836"/>
    </source>
</evidence>
<feature type="domain" description="NqrA second alpha/beta" evidence="11">
    <location>
        <begin position="124"/>
        <end position="262"/>
    </location>
</feature>
<evidence type="ECO:0000256" key="3">
    <source>
        <dbReference type="ARBA" id="ARBA00023027"/>
    </source>
</evidence>
<evidence type="ECO:0000259" key="10">
    <source>
        <dbReference type="Pfam" id="PF11973"/>
    </source>
</evidence>
<dbReference type="NCBIfam" id="TIGR01936">
    <property type="entry name" value="nqrA"/>
    <property type="match status" value="1"/>
</dbReference>
<keyword evidence="6 8" id="KW-0830">Ubiquinone</keyword>
<evidence type="ECO:0000313" key="13">
    <source>
        <dbReference type="Proteomes" id="UP000659388"/>
    </source>
</evidence>
<comment type="similarity">
    <text evidence="8">Belongs to the NqrA family.</text>
</comment>
<keyword evidence="1 8" id="KW-0813">Transport</keyword>
<evidence type="ECO:0000256" key="8">
    <source>
        <dbReference type="HAMAP-Rule" id="MF_00425"/>
    </source>
</evidence>
<comment type="catalytic activity">
    <reaction evidence="8">
        <text>a ubiquinone + n Na(+)(in) + NADH + H(+) = a ubiquinol + n Na(+)(out) + NAD(+)</text>
        <dbReference type="Rhea" id="RHEA:47748"/>
        <dbReference type="Rhea" id="RHEA-COMP:9565"/>
        <dbReference type="Rhea" id="RHEA-COMP:9566"/>
        <dbReference type="ChEBI" id="CHEBI:15378"/>
        <dbReference type="ChEBI" id="CHEBI:16389"/>
        <dbReference type="ChEBI" id="CHEBI:17976"/>
        <dbReference type="ChEBI" id="CHEBI:29101"/>
        <dbReference type="ChEBI" id="CHEBI:57540"/>
        <dbReference type="ChEBI" id="CHEBI:57945"/>
        <dbReference type="EC" id="7.2.1.1"/>
    </reaction>
</comment>
<dbReference type="GO" id="GO:0006814">
    <property type="term" value="P:sodium ion transport"/>
    <property type="evidence" value="ECO:0007669"/>
    <property type="project" value="UniProtKB-UniRule"/>
</dbReference>
<dbReference type="Pfam" id="PF05896">
    <property type="entry name" value="NQRA_N"/>
    <property type="match status" value="1"/>
</dbReference>
<dbReference type="InterPro" id="IPR022615">
    <property type="entry name" value="NqrA_C_domain"/>
</dbReference>
<dbReference type="GO" id="GO:0016655">
    <property type="term" value="F:oxidoreductase activity, acting on NAD(P)H, quinone or similar compound as acceptor"/>
    <property type="evidence" value="ECO:0007669"/>
    <property type="project" value="UniProtKB-UniRule"/>
</dbReference>
<keyword evidence="5 8" id="KW-0406">Ion transport</keyword>
<dbReference type="Proteomes" id="UP000659388">
    <property type="component" value="Unassembled WGS sequence"/>
</dbReference>
<name>A0A937K0P6_9BACT</name>
<dbReference type="EC" id="7.2.1.1" evidence="8"/>
<dbReference type="EMBL" id="JAESIY010000005">
    <property type="protein sequence ID" value="MBL3656576.1"/>
    <property type="molecule type" value="Genomic_DNA"/>
</dbReference>
<accession>A0A937K0P6</accession>
<protein>
    <recommendedName>
        <fullName evidence="8">Na(+)-translocating NADH-quinone reductase subunit A</fullName>
        <shortName evidence="8">Na(+)-NQR subunit A</shortName>
        <shortName evidence="8">Na(+)-translocating NQR subunit A</shortName>
        <ecNumber evidence="8">7.2.1.1</ecNumber>
    </recommendedName>
    <alternativeName>
        <fullName evidence="8">NQR complex subunit A</fullName>
    </alternativeName>
    <alternativeName>
        <fullName evidence="8">NQR-1 subunit A</fullName>
    </alternativeName>
</protein>
<evidence type="ECO:0000256" key="2">
    <source>
        <dbReference type="ARBA" id="ARBA00022967"/>
    </source>
</evidence>
<dbReference type="InterPro" id="IPR008703">
    <property type="entry name" value="NqrA"/>
</dbReference>
<sequence>MSKFIKLKKGFDINLAGKAEKKIAEVAQPETFAFKPTSFQGILRPKLKVNEGDVVKAGTPILFDKKNNKVLHVAPVSGEVVEVRRGEKRKILEVVILADKEIQYESFKKYSSTELNSITRGDAIEQLLTGGVWPNIIQRPYGVIADPEETPKAIFISAFDSHPLAPDFDVLFKGQETYFQAGINVLRKLTTGLVHVNVNGDAEVSPVFSQVKNAEINKFSGPHPAGNVGVQIHHLDPINKGDIVWTVSPFGVIQIGKLFLEGIHDASRIVAVAGSEVTKPQYYKTYTGASIKKFVEGNLNNDHVRYISGNALTGTRIDINGHLDYFDNMLTVLPEGDQYELFGWILPTTNKVSFHRAFGLLSFLNPKKEYVLDTNTKGEPRAFVQTGVFEKVLPMDILPTYLLKAILAEDFDEMEALGIYEVIEEDLALCEFVDVSKHDVQAIIREGINLMQYS</sequence>
<dbReference type="Pfam" id="PF24836">
    <property type="entry name" value="NQRA_2nd"/>
    <property type="match status" value="1"/>
</dbReference>
<feature type="domain" description="NqrA N-terminal barrel-sandwich hybrid" evidence="9">
    <location>
        <begin position="5"/>
        <end position="98"/>
    </location>
</feature>
<keyword evidence="2 8" id="KW-1278">Translocase</keyword>
<evidence type="ECO:0000256" key="1">
    <source>
        <dbReference type="ARBA" id="ARBA00022448"/>
    </source>
</evidence>
<dbReference type="PANTHER" id="PTHR37839">
    <property type="entry name" value="NA(+)-TRANSLOCATING NADH-QUINONE REDUCTASE SUBUNIT A"/>
    <property type="match status" value="1"/>
</dbReference>